<dbReference type="InterPro" id="IPR002182">
    <property type="entry name" value="NB-ARC"/>
</dbReference>
<dbReference type="AlphaFoldDB" id="A0A6A6M7X8"/>
<evidence type="ECO:0000313" key="8">
    <source>
        <dbReference type="Proteomes" id="UP000467840"/>
    </source>
</evidence>
<dbReference type="InterPro" id="IPR042197">
    <property type="entry name" value="Apaf_helical"/>
</dbReference>
<dbReference type="SUPFAM" id="SSF52540">
    <property type="entry name" value="P-loop containing nucleoside triphosphate hydrolases"/>
    <property type="match status" value="1"/>
</dbReference>
<organism evidence="7 8">
    <name type="scientific">Hevea brasiliensis</name>
    <name type="common">Para rubber tree</name>
    <name type="synonym">Siphonia brasiliensis</name>
    <dbReference type="NCBI Taxonomy" id="3981"/>
    <lineage>
        <taxon>Eukaryota</taxon>
        <taxon>Viridiplantae</taxon>
        <taxon>Streptophyta</taxon>
        <taxon>Embryophyta</taxon>
        <taxon>Tracheophyta</taxon>
        <taxon>Spermatophyta</taxon>
        <taxon>Magnoliopsida</taxon>
        <taxon>eudicotyledons</taxon>
        <taxon>Gunneridae</taxon>
        <taxon>Pentapetalae</taxon>
        <taxon>rosids</taxon>
        <taxon>fabids</taxon>
        <taxon>Malpighiales</taxon>
        <taxon>Euphorbiaceae</taxon>
        <taxon>Crotonoideae</taxon>
        <taxon>Micrandreae</taxon>
        <taxon>Hevea</taxon>
    </lineage>
</organism>
<name>A0A6A6M7X8_HEVBR</name>
<feature type="compositionally biased region" description="Polar residues" evidence="3">
    <location>
        <begin position="191"/>
        <end position="205"/>
    </location>
</feature>
<evidence type="ECO:0000259" key="4">
    <source>
        <dbReference type="Pfam" id="PF00931"/>
    </source>
</evidence>
<dbReference type="Pfam" id="PF23559">
    <property type="entry name" value="WHD_DRP"/>
    <property type="match status" value="1"/>
</dbReference>
<feature type="compositionally biased region" description="Polar residues" evidence="3">
    <location>
        <begin position="411"/>
        <end position="436"/>
    </location>
</feature>
<dbReference type="Gene3D" id="1.20.5.4130">
    <property type="match status" value="1"/>
</dbReference>
<feature type="compositionally biased region" description="Polar residues" evidence="3">
    <location>
        <begin position="352"/>
        <end position="366"/>
    </location>
</feature>
<dbReference type="Gene3D" id="3.40.50.300">
    <property type="entry name" value="P-loop containing nucleotide triphosphate hydrolases"/>
    <property type="match status" value="1"/>
</dbReference>
<dbReference type="PRINTS" id="PR00364">
    <property type="entry name" value="DISEASERSIST"/>
</dbReference>
<dbReference type="Pfam" id="PF23598">
    <property type="entry name" value="LRR_14"/>
    <property type="match status" value="1"/>
</dbReference>
<dbReference type="InterPro" id="IPR044974">
    <property type="entry name" value="Disease_R_plants"/>
</dbReference>
<sequence length="1252" mass="140272">MALATIPAVHLLMKKLHAILDDKEFNNPRLRKQINNVMEKLKELQTLLTQPEYKQKMDDELETKLLHQVYWAEDIIDIFLIKTALQRRKTFAKMRPLTLLMSVLSQTITRDMKQFVQQIDDLCAIFRKNKPKQSLENEDGDYQGTAQSSISSEYVETTKPASEGHKHPVGTSSSEAKTSVSDEQSVHALEPSSSEAKPDVSNEQSVHALEPSSSEANPSASDEQSVRPPEPSIAEAKPGVSDEQSERASNTSSSEVKPGVSDEQFAHGPEPSSSEVKSGASNGQSVFASKASSSEAKPDVLDEQSVRAPGLSSSSEVKPGASNGQSVLAPRTSSSEAKPGVSIEEYEHAPEPSSSEAKPGVSNEQSMHAPELSSFETKPGVSNEQSVNAPERSSLETKQGLSNERSVHAPKTSSSEAKPSVSNEQFVNAPEPSNSKAKPRISGEQSTRALEERLSAEQQHAHATELKVAEGKLGAQATDSTKSEEKEASQNLTSFSGHLDDDELDFIGRKDKADELAQALFKSHKLRFLIAVAGAAGSGKTTFIRNIYNKGNIVQHFQLRVWINVSEEFPETVLSSDAEVETKKRNLLIDILKQVTTIKEEERLPLDKLQEKVRDFFIRKRFLIVLDDVKTSLVWDILKNIFPNSLNGSRLILITRDGKMAEELTGLEFPPIKLPNLNVDESWALFLKKVQRKDFNDLSLKQQIWEKCKGLPLAIVVLGGLLSTKDPNSWSRVIGRVSFGDDPSKAILALAYEDLSSDLKPCLLYLSLFPKEYSIPVRRLFRLWAAEGLANPSSKDETPEVLVERYLQQLIKRNMVEVARWRLDGSPKTCRVPGILYDNIFPNATGIGFCHVLRDPICIPTHSMRRIATYGDISNSLDPYIDNLRSYISFNTRKGDTPAVEVEKFLNKIMAKRGFGLITVLDLEKVYKPVLTEAIGKLLHLSYLGLRWTFLDSIPNSVGDLPNLETLDVKHTNITVLPISIWNSKKLRHLYMNEIYLDVSLQKPLAGGSLGNLLTMWGLIIGKRSPGEDWLIRLIGLTKLGLTCHFESLVLITTWISKCTNLRSLKLRSIDEFRRPSDLTLWSMREHKNLWELNLLGKLSMAIDNIEFPQNLKMLTLSVSQLDKDPMKYLGQLRELNILRLFARSYLGKEMTCHAEGFPKLRVLKLWMLVELEKWTLEEGSFPQLRELEIRRCEKLKETSGLNQLKMLKELTLTNMPRDFALQIEGSMKEIQGRNVTIIVRNWDFPALPNDA</sequence>
<keyword evidence="8" id="KW-1185">Reference proteome</keyword>
<dbReference type="GO" id="GO:0043531">
    <property type="term" value="F:ADP binding"/>
    <property type="evidence" value="ECO:0007669"/>
    <property type="project" value="InterPro"/>
</dbReference>
<dbReference type="Gene3D" id="1.10.10.10">
    <property type="entry name" value="Winged helix-like DNA-binding domain superfamily/Winged helix DNA-binding domain"/>
    <property type="match status" value="1"/>
</dbReference>
<feature type="domain" description="NB-ARC" evidence="4">
    <location>
        <begin position="510"/>
        <end position="694"/>
    </location>
</feature>
<evidence type="ECO:0000313" key="7">
    <source>
        <dbReference type="EMBL" id="KAF2309831.1"/>
    </source>
</evidence>
<dbReference type="EMBL" id="JAAGAX010000006">
    <property type="protein sequence ID" value="KAF2309831.1"/>
    <property type="molecule type" value="Genomic_DNA"/>
</dbReference>
<evidence type="ECO:0000256" key="2">
    <source>
        <dbReference type="ARBA" id="ARBA00022821"/>
    </source>
</evidence>
<dbReference type="Gene3D" id="1.10.8.430">
    <property type="entry name" value="Helical domain of apoptotic protease-activating factors"/>
    <property type="match status" value="1"/>
</dbReference>
<accession>A0A6A6M7X8</accession>
<evidence type="ECO:0000259" key="6">
    <source>
        <dbReference type="Pfam" id="PF23598"/>
    </source>
</evidence>
<dbReference type="Proteomes" id="UP000467840">
    <property type="component" value="Chromosome 14"/>
</dbReference>
<evidence type="ECO:0000259" key="5">
    <source>
        <dbReference type="Pfam" id="PF23559"/>
    </source>
</evidence>
<dbReference type="SUPFAM" id="SSF52058">
    <property type="entry name" value="L domain-like"/>
    <property type="match status" value="1"/>
</dbReference>
<dbReference type="InterPro" id="IPR027417">
    <property type="entry name" value="P-loop_NTPase"/>
</dbReference>
<dbReference type="PANTHER" id="PTHR23155:SF955">
    <property type="entry name" value="AAA+ ATPASE DOMAIN-CONTAINING PROTEIN"/>
    <property type="match status" value="1"/>
</dbReference>
<dbReference type="InterPro" id="IPR036388">
    <property type="entry name" value="WH-like_DNA-bd_sf"/>
</dbReference>
<gene>
    <name evidence="7" type="ORF">GH714_005309</name>
</gene>
<comment type="caution">
    <text evidence="7">The sequence shown here is derived from an EMBL/GenBank/DDBJ whole genome shotgun (WGS) entry which is preliminary data.</text>
</comment>
<protein>
    <submittedName>
        <fullName evidence="7">Uncharacterized protein</fullName>
    </submittedName>
</protein>
<dbReference type="InterPro" id="IPR058922">
    <property type="entry name" value="WHD_DRP"/>
</dbReference>
<feature type="compositionally biased region" description="Polar residues" evidence="3">
    <location>
        <begin position="170"/>
        <end position="183"/>
    </location>
</feature>
<feature type="region of interest" description="Disordered" evidence="3">
    <location>
        <begin position="133"/>
        <end position="496"/>
    </location>
</feature>
<feature type="compositionally biased region" description="Polar residues" evidence="3">
    <location>
        <begin position="374"/>
        <end position="388"/>
    </location>
</feature>
<dbReference type="InterPro" id="IPR055414">
    <property type="entry name" value="LRR_R13L4/SHOC2-like"/>
</dbReference>
<feature type="compositionally biased region" description="Basic and acidic residues" evidence="3">
    <location>
        <begin position="449"/>
        <end position="470"/>
    </location>
</feature>
<feature type="compositionally biased region" description="Polar residues" evidence="3">
    <location>
        <begin position="271"/>
        <end position="295"/>
    </location>
</feature>
<reference evidence="7 8" key="1">
    <citation type="journal article" date="2020" name="Mol. Plant">
        <title>The Chromosome-Based Rubber Tree Genome Provides New Insights into Spurge Genome Evolution and Rubber Biosynthesis.</title>
        <authorList>
            <person name="Liu J."/>
            <person name="Shi C."/>
            <person name="Shi C.C."/>
            <person name="Li W."/>
            <person name="Zhang Q.J."/>
            <person name="Zhang Y."/>
            <person name="Li K."/>
            <person name="Lu H.F."/>
            <person name="Shi C."/>
            <person name="Zhu S.T."/>
            <person name="Xiao Z.Y."/>
            <person name="Nan H."/>
            <person name="Yue Y."/>
            <person name="Zhu X.G."/>
            <person name="Wu Y."/>
            <person name="Hong X.N."/>
            <person name="Fan G.Y."/>
            <person name="Tong Y."/>
            <person name="Zhang D."/>
            <person name="Mao C.L."/>
            <person name="Liu Y.L."/>
            <person name="Hao S.J."/>
            <person name="Liu W.Q."/>
            <person name="Lv M.Q."/>
            <person name="Zhang H.B."/>
            <person name="Liu Y."/>
            <person name="Hu-Tang G.R."/>
            <person name="Wang J.P."/>
            <person name="Wang J.H."/>
            <person name="Sun Y.H."/>
            <person name="Ni S.B."/>
            <person name="Chen W.B."/>
            <person name="Zhang X.C."/>
            <person name="Jiao Y.N."/>
            <person name="Eichler E.E."/>
            <person name="Li G.H."/>
            <person name="Liu X."/>
            <person name="Gao L.Z."/>
        </authorList>
    </citation>
    <scope>NUCLEOTIDE SEQUENCE [LARGE SCALE GENOMIC DNA]</scope>
    <source>
        <strain evidence="8">cv. GT1</strain>
        <tissue evidence="7">Leaf</tissue>
    </source>
</reference>
<keyword evidence="1" id="KW-0677">Repeat</keyword>
<dbReference type="InterPro" id="IPR032675">
    <property type="entry name" value="LRR_dom_sf"/>
</dbReference>
<keyword evidence="2" id="KW-0611">Plant defense</keyword>
<feature type="compositionally biased region" description="Polar residues" evidence="3">
    <location>
        <begin position="311"/>
        <end position="336"/>
    </location>
</feature>
<dbReference type="Pfam" id="PF00931">
    <property type="entry name" value="NB-ARC"/>
    <property type="match status" value="1"/>
</dbReference>
<evidence type="ECO:0000256" key="1">
    <source>
        <dbReference type="ARBA" id="ARBA00022737"/>
    </source>
</evidence>
<feature type="domain" description="Disease resistance protein winged helix" evidence="5">
    <location>
        <begin position="768"/>
        <end position="838"/>
    </location>
</feature>
<evidence type="ECO:0000256" key="3">
    <source>
        <dbReference type="SAM" id="MobiDB-lite"/>
    </source>
</evidence>
<dbReference type="Gene3D" id="3.80.10.10">
    <property type="entry name" value="Ribonuclease Inhibitor"/>
    <property type="match status" value="2"/>
</dbReference>
<dbReference type="PANTHER" id="PTHR23155">
    <property type="entry name" value="DISEASE RESISTANCE PROTEIN RP"/>
    <property type="match status" value="1"/>
</dbReference>
<feature type="compositionally biased region" description="Low complexity" evidence="3">
    <location>
        <begin position="210"/>
        <end position="221"/>
    </location>
</feature>
<feature type="compositionally biased region" description="Polar residues" evidence="3">
    <location>
        <begin position="144"/>
        <end position="155"/>
    </location>
</feature>
<proteinExistence type="predicted"/>
<feature type="domain" description="Disease resistance R13L4/SHOC-2-like LRR" evidence="6">
    <location>
        <begin position="909"/>
        <end position="1213"/>
    </location>
</feature>
<dbReference type="GO" id="GO:0098542">
    <property type="term" value="P:defense response to other organism"/>
    <property type="evidence" value="ECO:0007669"/>
    <property type="project" value="TreeGrafter"/>
</dbReference>